<feature type="transmembrane region" description="Helical" evidence="5">
    <location>
        <begin position="308"/>
        <end position="324"/>
    </location>
</feature>
<feature type="transmembrane region" description="Helical" evidence="5">
    <location>
        <begin position="336"/>
        <end position="357"/>
    </location>
</feature>
<dbReference type="OrthoDB" id="2795463at2"/>
<comment type="subcellular location">
    <subcellularLocation>
        <location evidence="1">Cell membrane</location>
        <topology evidence="1">Multi-pass membrane protein</topology>
    </subcellularLocation>
</comment>
<dbReference type="AlphaFoldDB" id="A0A410WZ95"/>
<dbReference type="PANTHER" id="PTHR23535">
    <property type="entry name" value="SUGAR EFFLUX TRANSPORTER A-RELATED"/>
    <property type="match status" value="1"/>
</dbReference>
<evidence type="ECO:0000256" key="5">
    <source>
        <dbReference type="SAM" id="Phobius"/>
    </source>
</evidence>
<dbReference type="InterPro" id="IPR036259">
    <property type="entry name" value="MFS_trans_sf"/>
</dbReference>
<keyword evidence="5" id="KW-0812">Transmembrane</keyword>
<dbReference type="Proteomes" id="UP001527202">
    <property type="component" value="Unassembled WGS sequence"/>
</dbReference>
<dbReference type="SUPFAM" id="SSF103473">
    <property type="entry name" value="MFS general substrate transporter"/>
    <property type="match status" value="1"/>
</dbReference>
<dbReference type="EMBL" id="JAMDMJ010000015">
    <property type="protein sequence ID" value="MCY9596912.1"/>
    <property type="molecule type" value="Genomic_DNA"/>
</dbReference>
<proteinExistence type="predicted"/>
<reference evidence="6 9" key="2">
    <citation type="submission" date="2022-05" db="EMBL/GenBank/DDBJ databases">
        <title>Genome Sequencing of Bee-Associated Microbes.</title>
        <authorList>
            <person name="Dunlap C."/>
        </authorList>
    </citation>
    <scope>NUCLEOTIDE SEQUENCE [LARGE SCALE GENOMIC DNA]</scope>
    <source>
        <strain evidence="6 9">NRRL B-23120</strain>
    </source>
</reference>
<evidence type="ECO:0000313" key="7">
    <source>
        <dbReference type="EMBL" id="QAV19775.1"/>
    </source>
</evidence>
<feature type="transmembrane region" description="Helical" evidence="5">
    <location>
        <begin position="82"/>
        <end position="99"/>
    </location>
</feature>
<keyword evidence="5" id="KW-1133">Transmembrane helix</keyword>
<evidence type="ECO:0000256" key="4">
    <source>
        <dbReference type="ARBA" id="ARBA00022597"/>
    </source>
</evidence>
<evidence type="ECO:0000256" key="1">
    <source>
        <dbReference type="ARBA" id="ARBA00004651"/>
    </source>
</evidence>
<dbReference type="Pfam" id="PF07690">
    <property type="entry name" value="MFS_1"/>
    <property type="match status" value="2"/>
</dbReference>
<reference evidence="7 8" key="1">
    <citation type="submission" date="2018-01" db="EMBL/GenBank/DDBJ databases">
        <title>The whole genome sequencing and assembly of Paenibacillus chitinolyticus KCCM 41400 strain.</title>
        <authorList>
            <person name="Kim J.-Y."/>
            <person name="Park M.-K."/>
            <person name="Lee Y.-J."/>
            <person name="Yi H."/>
            <person name="Bahn Y.-S."/>
            <person name="Kim J.F."/>
            <person name="Lee D.-W."/>
        </authorList>
    </citation>
    <scope>NUCLEOTIDE SEQUENCE [LARGE SCALE GENOMIC DNA]</scope>
    <source>
        <strain evidence="7 8">KCCM 41400</strain>
    </source>
</reference>
<accession>A0A410WZ95</accession>
<dbReference type="KEGG" id="pchi:PC41400_19785"/>
<name>A0A410WZ95_9BACL</name>
<feature type="transmembrane region" description="Helical" evidence="5">
    <location>
        <begin position="146"/>
        <end position="170"/>
    </location>
</feature>
<dbReference type="InterPro" id="IPR011701">
    <property type="entry name" value="MFS"/>
</dbReference>
<dbReference type="PANTHER" id="PTHR23535:SF2">
    <property type="entry name" value="SUGAR EFFLUX TRANSPORTER A-RELATED"/>
    <property type="match status" value="1"/>
</dbReference>
<organism evidence="7 8">
    <name type="scientific">Paenibacillus chitinolyticus</name>
    <dbReference type="NCBI Taxonomy" id="79263"/>
    <lineage>
        <taxon>Bacteria</taxon>
        <taxon>Bacillati</taxon>
        <taxon>Bacillota</taxon>
        <taxon>Bacilli</taxon>
        <taxon>Bacillales</taxon>
        <taxon>Paenibacillaceae</taxon>
        <taxon>Paenibacillus</taxon>
    </lineage>
</organism>
<dbReference type="GO" id="GO:0005886">
    <property type="term" value="C:plasma membrane"/>
    <property type="evidence" value="ECO:0007669"/>
    <property type="project" value="UniProtKB-SubCell"/>
</dbReference>
<feature type="transmembrane region" description="Helical" evidence="5">
    <location>
        <begin position="363"/>
        <end position="384"/>
    </location>
</feature>
<keyword evidence="2" id="KW-0813">Transport</keyword>
<dbReference type="Proteomes" id="UP000288943">
    <property type="component" value="Chromosome"/>
</dbReference>
<gene>
    <name evidence="6" type="ORF">M5X16_14125</name>
    <name evidence="7" type="ORF">PC41400_19785</name>
</gene>
<feature type="transmembrane region" description="Helical" evidence="5">
    <location>
        <begin position="214"/>
        <end position="238"/>
    </location>
</feature>
<keyword evidence="4" id="KW-0762">Sugar transport</keyword>
<keyword evidence="9" id="KW-1185">Reference proteome</keyword>
<feature type="transmembrane region" description="Helical" evidence="5">
    <location>
        <begin position="250"/>
        <end position="271"/>
    </location>
</feature>
<evidence type="ECO:0000256" key="3">
    <source>
        <dbReference type="ARBA" id="ARBA00022475"/>
    </source>
</evidence>
<feature type="transmembrane region" description="Helical" evidence="5">
    <location>
        <begin position="52"/>
        <end position="73"/>
    </location>
</feature>
<feature type="transmembrane region" description="Helical" evidence="5">
    <location>
        <begin position="278"/>
        <end position="296"/>
    </location>
</feature>
<dbReference type="Gene3D" id="1.20.1250.20">
    <property type="entry name" value="MFS general substrate transporter like domains"/>
    <property type="match status" value="2"/>
</dbReference>
<dbReference type="GO" id="GO:0022857">
    <property type="term" value="F:transmembrane transporter activity"/>
    <property type="evidence" value="ECO:0007669"/>
    <property type="project" value="InterPro"/>
</dbReference>
<sequence>MSVAADIKLFISVKKAWVLVLAMILYGIGVGILAPMNAIYLKEGIGLGKGEIASIFALSLVLNMIFTISVGILSDKIPRKKIIPMAAAVVCAAGLLIYMRADGYVSALVGMSIASAPSGMIMGQMFAMARNHFSKLAPDIVEISQLWLRASFSVGFFTGLLLGANIYLWFTFYGVLWGNLGGYTALFVLLLFYRETVEAPSKAVVKKSGEPFSLAMLAALLMLSCADAIRGLYLPLVVNEKFGNPELMSYIWSAQAVFELLFMTVAGYWALKYGFKPVILFAGLFALIVYLVYANVDYLPFFFAMQPLYSFYVAVLLGVAMGYVQRMFLHKTGFGASLYVVISQLASLVGYFLPLLIEGITPSIFYIPAALIVVSMLLITRTMVKERGSRKPGNVQTL</sequence>
<dbReference type="RefSeq" id="WP_042227111.1">
    <property type="nucleotide sequence ID" value="NZ_CP026520.1"/>
</dbReference>
<feature type="transmembrane region" description="Helical" evidence="5">
    <location>
        <begin position="105"/>
        <end position="126"/>
    </location>
</feature>
<protein>
    <submittedName>
        <fullName evidence="7">MFS transporter</fullName>
    </submittedName>
</protein>
<evidence type="ECO:0000313" key="8">
    <source>
        <dbReference type="Proteomes" id="UP000288943"/>
    </source>
</evidence>
<dbReference type="EMBL" id="CP026520">
    <property type="protein sequence ID" value="QAV19775.1"/>
    <property type="molecule type" value="Genomic_DNA"/>
</dbReference>
<dbReference type="GeneID" id="95377038"/>
<evidence type="ECO:0000313" key="6">
    <source>
        <dbReference type="EMBL" id="MCY9596912.1"/>
    </source>
</evidence>
<evidence type="ECO:0000256" key="2">
    <source>
        <dbReference type="ARBA" id="ARBA00022448"/>
    </source>
</evidence>
<evidence type="ECO:0000313" key="9">
    <source>
        <dbReference type="Proteomes" id="UP001527202"/>
    </source>
</evidence>
<keyword evidence="3" id="KW-1003">Cell membrane</keyword>
<feature type="transmembrane region" description="Helical" evidence="5">
    <location>
        <begin position="16"/>
        <end position="40"/>
    </location>
</feature>
<keyword evidence="5" id="KW-0472">Membrane</keyword>
<feature type="transmembrane region" description="Helical" evidence="5">
    <location>
        <begin position="176"/>
        <end position="193"/>
    </location>
</feature>